<evidence type="ECO:0000313" key="5">
    <source>
        <dbReference type="Proteomes" id="UP000254876"/>
    </source>
</evidence>
<name>A0A1T3H2G1_9FLAO</name>
<dbReference type="EMBL" id="UFYD01000001">
    <property type="protein sequence ID" value="STC96404.1"/>
    <property type="molecule type" value="Genomic_DNA"/>
</dbReference>
<proteinExistence type="predicted"/>
<dbReference type="Proteomes" id="UP000254876">
    <property type="component" value="Unassembled WGS sequence"/>
</dbReference>
<reference evidence="1 4" key="1">
    <citation type="submission" date="2016-02" db="EMBL/GenBank/DDBJ databases">
        <authorList>
            <person name="Nicholson A.C."/>
            <person name="Humrighouse B.W."/>
            <person name="Loparev V."/>
            <person name="Emery B."/>
            <person name="Graziano J."/>
            <person name="McQuiston J.R."/>
        </authorList>
    </citation>
    <scope>NUCLEOTIDE SEQUENCE [LARGE SCALE GENOMIC DNA]</scope>
    <source>
        <strain evidence="1 4">E6809</strain>
    </source>
</reference>
<evidence type="ECO:0000313" key="3">
    <source>
        <dbReference type="EMBL" id="STC96404.1"/>
    </source>
</evidence>
<dbReference type="EMBL" id="CP014339">
    <property type="protein sequence ID" value="AQX52279.1"/>
    <property type="molecule type" value="Genomic_DNA"/>
</dbReference>
<dbReference type="Proteomes" id="UP000189738">
    <property type="component" value="Chromosome"/>
</dbReference>
<sequence>MTIFLQGVGKADWMPGGNAFWGYTSEWDVPTQAHVGQFWTPDNTNAYFPRLRFGGGGNFQTQTKYLQSAAYLRAKQITIGYTLPQEVLESIKLKHLRLYITGQNLFTFTSMFKNFDPEYLLSGATYPISKSISFGAQLRF</sequence>
<evidence type="ECO:0000313" key="1">
    <source>
        <dbReference type="EMBL" id="AQX52279.1"/>
    </source>
</evidence>
<protein>
    <submittedName>
        <fullName evidence="3">TonB-linked outer membrane protein, SusC/RagA family</fullName>
    </submittedName>
</protein>
<reference evidence="3 5" key="3">
    <citation type="submission" date="2018-06" db="EMBL/GenBank/DDBJ databases">
        <authorList>
            <consortium name="Pathogen Informatics"/>
            <person name="Doyle S."/>
        </authorList>
    </citation>
    <scope>NUCLEOTIDE SEQUENCE [LARGE SCALE GENOMIC DNA]</scope>
    <source>
        <strain evidence="3 5">NCTC10588</strain>
    </source>
</reference>
<evidence type="ECO:0000313" key="2">
    <source>
        <dbReference type="EMBL" id="OPB53274.1"/>
    </source>
</evidence>
<gene>
    <name evidence="1" type="ORF">AYC66_17035</name>
    <name evidence="2" type="ORF">BAY09_10125</name>
    <name evidence="3" type="ORF">NCTC10588_00679</name>
</gene>
<accession>A0A1T3H2G1</accession>
<dbReference type="AlphaFoldDB" id="A0A1T3H2G1"/>
<organism evidence="3 5">
    <name type="scientific">Elizabethkingia anophelis</name>
    <dbReference type="NCBI Taxonomy" id="1117645"/>
    <lineage>
        <taxon>Bacteria</taxon>
        <taxon>Pseudomonadati</taxon>
        <taxon>Bacteroidota</taxon>
        <taxon>Flavobacteriia</taxon>
        <taxon>Flavobacteriales</taxon>
        <taxon>Weeksellaceae</taxon>
        <taxon>Elizabethkingia</taxon>
    </lineage>
</organism>
<dbReference type="RefSeq" id="WP_059330479.1">
    <property type="nucleotide sequence ID" value="NZ_CP014339.1"/>
</dbReference>
<dbReference type="EMBL" id="MAHS01000001">
    <property type="protein sequence ID" value="OPB53274.1"/>
    <property type="molecule type" value="Genomic_DNA"/>
</dbReference>
<evidence type="ECO:0000313" key="4">
    <source>
        <dbReference type="Proteomes" id="UP000189738"/>
    </source>
</evidence>
<reference evidence="2" key="2">
    <citation type="submission" date="2016-06" db="EMBL/GenBank/DDBJ databases">
        <authorList>
            <person name="Nicholson A.C."/>
        </authorList>
    </citation>
    <scope>NUCLEOTIDE SEQUENCE [LARGE SCALE GENOMIC DNA]</scope>
    <source>
        <strain evidence="2">E6809</strain>
    </source>
</reference>